<sequence length="416" mass="44320">MTSLDERTVAAPPVSRQSDTMYHDLLSPPEIVALRRRVRDVAGRDIAPLACRIARGDERLDGFPRDAFDALASAGIYRIPFGTDVGGDGLAHRATATATAVEELAYYSNSVAAIFDVHAILAGNAIDQGSADQRRRWLTPVVAGEIVGAFATSEPAASSDLSPQAVQTVAVRSGDGWILNGRKRWITNSVVAAFVVVLARTDERLTTFIVPTDTPGVSIGQADRKLGNRGQITADVILDDVRLADDAVLGEMGGGLKVALQTLTYGRIGIAAAGVGMAQAAFDHTAAHLAQRHAFGEPLGAKQHWQFLMADRATEIAIARDLYLKAALRLDSGVPFPEPEAAMAKLRGSEIAVQMGRDAVQAFGGFGFTQQLGADDSSSPVEAIYRDSKIGEIYEGASEIQRWVLARQIFGREIAG</sequence>
<dbReference type="GO" id="GO:0050660">
    <property type="term" value="F:flavin adenine dinucleotide binding"/>
    <property type="evidence" value="ECO:0007669"/>
    <property type="project" value="InterPro"/>
</dbReference>
<dbReference type="SUPFAM" id="SSF56645">
    <property type="entry name" value="Acyl-CoA dehydrogenase NM domain-like"/>
    <property type="match status" value="1"/>
</dbReference>
<evidence type="ECO:0000313" key="11">
    <source>
        <dbReference type="Proteomes" id="UP000559182"/>
    </source>
</evidence>
<evidence type="ECO:0000256" key="5">
    <source>
        <dbReference type="RuleBase" id="RU362125"/>
    </source>
</evidence>
<dbReference type="EMBL" id="JACHVQ010000002">
    <property type="protein sequence ID" value="MBB2893381.1"/>
    <property type="molecule type" value="Genomic_DNA"/>
</dbReference>
<dbReference type="AlphaFoldDB" id="A0A839NFC0"/>
<dbReference type="Pfam" id="PF00441">
    <property type="entry name" value="Acyl-CoA_dh_1"/>
    <property type="match status" value="1"/>
</dbReference>
<gene>
    <name evidence="10" type="ORF">FHU39_003399</name>
</gene>
<dbReference type="InterPro" id="IPR013786">
    <property type="entry name" value="AcylCoA_DH/ox_N"/>
</dbReference>
<dbReference type="InterPro" id="IPR009075">
    <property type="entry name" value="AcylCo_DH/oxidase_C"/>
</dbReference>
<dbReference type="InterPro" id="IPR006091">
    <property type="entry name" value="Acyl-CoA_Oxase/DH_mid-dom"/>
</dbReference>
<keyword evidence="3 5" id="KW-0285">Flavoprotein</keyword>
<dbReference type="InterPro" id="IPR037069">
    <property type="entry name" value="AcylCoA_DH/ox_N_sf"/>
</dbReference>
<keyword evidence="11" id="KW-1185">Reference proteome</keyword>
<dbReference type="EC" id="1.3.8.1" evidence="10"/>
<dbReference type="Pfam" id="PF02770">
    <property type="entry name" value="Acyl-CoA_dh_M"/>
    <property type="match status" value="1"/>
</dbReference>
<dbReference type="SUPFAM" id="SSF47203">
    <property type="entry name" value="Acyl-CoA dehydrogenase C-terminal domain-like"/>
    <property type="match status" value="1"/>
</dbReference>
<name>A0A839NFC0_9MICO</name>
<feature type="domain" description="Acyl-CoA oxidase/dehydrogenase middle" evidence="8">
    <location>
        <begin position="149"/>
        <end position="241"/>
    </location>
</feature>
<protein>
    <submittedName>
        <fullName evidence="10">Butyryl-CoA dehydrogenase</fullName>
        <ecNumber evidence="10">1.3.8.1</ecNumber>
    </submittedName>
</protein>
<keyword evidence="5 10" id="KW-0560">Oxidoreductase</keyword>
<dbReference type="RefSeq" id="WP_183321694.1">
    <property type="nucleotide sequence ID" value="NZ_JACHVQ010000002.1"/>
</dbReference>
<evidence type="ECO:0000259" key="7">
    <source>
        <dbReference type="Pfam" id="PF00441"/>
    </source>
</evidence>
<evidence type="ECO:0000256" key="1">
    <source>
        <dbReference type="ARBA" id="ARBA00001974"/>
    </source>
</evidence>
<dbReference type="Gene3D" id="2.40.110.10">
    <property type="entry name" value="Butyryl-CoA Dehydrogenase, subunit A, domain 2"/>
    <property type="match status" value="1"/>
</dbReference>
<dbReference type="Proteomes" id="UP000559182">
    <property type="component" value="Unassembled WGS sequence"/>
</dbReference>
<comment type="cofactor">
    <cofactor evidence="1 5">
        <name>FAD</name>
        <dbReference type="ChEBI" id="CHEBI:57692"/>
    </cofactor>
</comment>
<evidence type="ECO:0000256" key="6">
    <source>
        <dbReference type="SAM" id="MobiDB-lite"/>
    </source>
</evidence>
<evidence type="ECO:0000256" key="4">
    <source>
        <dbReference type="ARBA" id="ARBA00022827"/>
    </source>
</evidence>
<dbReference type="GO" id="GO:0016937">
    <property type="term" value="F:short-chain fatty acyl-CoA dehydrogenase activity"/>
    <property type="evidence" value="ECO:0007669"/>
    <property type="project" value="UniProtKB-EC"/>
</dbReference>
<feature type="domain" description="Acyl-CoA dehydrogenase/oxidase C-terminal" evidence="7">
    <location>
        <begin position="253"/>
        <end position="409"/>
    </location>
</feature>
<evidence type="ECO:0000259" key="8">
    <source>
        <dbReference type="Pfam" id="PF02770"/>
    </source>
</evidence>
<dbReference type="PANTHER" id="PTHR43884">
    <property type="entry name" value="ACYL-COA DEHYDROGENASE"/>
    <property type="match status" value="1"/>
</dbReference>
<feature type="region of interest" description="Disordered" evidence="6">
    <location>
        <begin position="1"/>
        <end position="21"/>
    </location>
</feature>
<dbReference type="Gene3D" id="1.10.540.10">
    <property type="entry name" value="Acyl-CoA dehydrogenase/oxidase, N-terminal domain"/>
    <property type="match status" value="1"/>
</dbReference>
<dbReference type="PANTHER" id="PTHR43884:SF12">
    <property type="entry name" value="ISOVALERYL-COA DEHYDROGENASE, MITOCHONDRIAL-RELATED"/>
    <property type="match status" value="1"/>
</dbReference>
<comment type="similarity">
    <text evidence="2 5">Belongs to the acyl-CoA dehydrogenase family.</text>
</comment>
<comment type="caution">
    <text evidence="10">The sequence shown here is derived from an EMBL/GenBank/DDBJ whole genome shotgun (WGS) entry which is preliminary data.</text>
</comment>
<keyword evidence="4 5" id="KW-0274">FAD</keyword>
<organism evidence="10 11">
    <name type="scientific">Flexivirga oryzae</name>
    <dbReference type="NCBI Taxonomy" id="1794944"/>
    <lineage>
        <taxon>Bacteria</taxon>
        <taxon>Bacillati</taxon>
        <taxon>Actinomycetota</taxon>
        <taxon>Actinomycetes</taxon>
        <taxon>Micrococcales</taxon>
        <taxon>Dermacoccaceae</taxon>
        <taxon>Flexivirga</taxon>
    </lineage>
</organism>
<dbReference type="InterPro" id="IPR036250">
    <property type="entry name" value="AcylCo_DH-like_C"/>
</dbReference>
<evidence type="ECO:0000256" key="2">
    <source>
        <dbReference type="ARBA" id="ARBA00009347"/>
    </source>
</evidence>
<dbReference type="FunFam" id="1.20.140.10:FF:000004">
    <property type="entry name" value="Acyl-CoA dehydrogenase FadE25"/>
    <property type="match status" value="1"/>
</dbReference>
<reference evidence="10 11" key="1">
    <citation type="submission" date="2020-08" db="EMBL/GenBank/DDBJ databases">
        <title>Sequencing the genomes of 1000 actinobacteria strains.</title>
        <authorList>
            <person name="Klenk H.-P."/>
        </authorList>
    </citation>
    <scope>NUCLEOTIDE SEQUENCE [LARGE SCALE GENOMIC DNA]</scope>
    <source>
        <strain evidence="10 11">DSM 105369</strain>
    </source>
</reference>
<dbReference type="InterPro" id="IPR009100">
    <property type="entry name" value="AcylCoA_DH/oxidase_NM_dom_sf"/>
</dbReference>
<dbReference type="InterPro" id="IPR046373">
    <property type="entry name" value="Acyl-CoA_Oxase/DH_mid-dom_sf"/>
</dbReference>
<evidence type="ECO:0000313" key="10">
    <source>
        <dbReference type="EMBL" id="MBB2893381.1"/>
    </source>
</evidence>
<proteinExistence type="inferred from homology"/>
<dbReference type="Pfam" id="PF02771">
    <property type="entry name" value="Acyl-CoA_dh_N"/>
    <property type="match status" value="1"/>
</dbReference>
<feature type="domain" description="Acyl-CoA dehydrogenase/oxidase N-terminal" evidence="9">
    <location>
        <begin position="30"/>
        <end position="145"/>
    </location>
</feature>
<accession>A0A839NFC0</accession>
<evidence type="ECO:0000256" key="3">
    <source>
        <dbReference type="ARBA" id="ARBA00022630"/>
    </source>
</evidence>
<evidence type="ECO:0000259" key="9">
    <source>
        <dbReference type="Pfam" id="PF02771"/>
    </source>
</evidence>
<dbReference type="Gene3D" id="1.20.140.10">
    <property type="entry name" value="Butyryl-CoA Dehydrogenase, subunit A, domain 3"/>
    <property type="match status" value="1"/>
</dbReference>